<dbReference type="AlphaFoldDB" id="A0A4Q9VUI4"/>
<dbReference type="RefSeq" id="WP_131308444.1">
    <property type="nucleotide sequence ID" value="NZ_SJFN01000010.1"/>
</dbReference>
<keyword evidence="2" id="KW-1185">Reference proteome</keyword>
<evidence type="ECO:0000313" key="1">
    <source>
        <dbReference type="EMBL" id="TBW38803.1"/>
    </source>
</evidence>
<accession>A0A4Q9VUI4</accession>
<proteinExistence type="predicted"/>
<name>A0A4Q9VUI4_9HYPH</name>
<dbReference type="OrthoDB" id="7916611at2"/>
<organism evidence="1 2">
    <name type="scientific">Siculibacillus lacustris</name>
    <dbReference type="NCBI Taxonomy" id="1549641"/>
    <lineage>
        <taxon>Bacteria</taxon>
        <taxon>Pseudomonadati</taxon>
        <taxon>Pseudomonadota</taxon>
        <taxon>Alphaproteobacteria</taxon>
        <taxon>Hyphomicrobiales</taxon>
        <taxon>Ancalomicrobiaceae</taxon>
        <taxon>Siculibacillus</taxon>
    </lineage>
</organism>
<sequence length="117" mass="12260">MSTKIRSTTTMLGLIGDGELIAELDGKMVALNAALLAQTQGRRKAKAKGSITLTLGFVVEDGTVTISPDIAVKEPKPARANGFFWLRDDGSLSTEHPSQTRMDFAGNAKSGAAVVAV</sequence>
<evidence type="ECO:0000313" key="2">
    <source>
        <dbReference type="Proteomes" id="UP000292781"/>
    </source>
</evidence>
<reference evidence="1 2" key="1">
    <citation type="submission" date="2019-02" db="EMBL/GenBank/DDBJ databases">
        <title>Siculibacillus lacustris gen. nov., sp. nov., a new rosette-forming bacterium isolated from a freshwater crater lake (Lake St. Ana, Romania).</title>
        <authorList>
            <person name="Felfoldi T."/>
            <person name="Marton Z."/>
            <person name="Szabo A."/>
            <person name="Mentes A."/>
            <person name="Boka K."/>
            <person name="Marialigeti K."/>
            <person name="Mathe I."/>
            <person name="Koncz M."/>
            <person name="Schumann P."/>
            <person name="Toth E."/>
        </authorList>
    </citation>
    <scope>NUCLEOTIDE SEQUENCE [LARGE SCALE GENOMIC DNA]</scope>
    <source>
        <strain evidence="1 2">SA-279</strain>
    </source>
</reference>
<gene>
    <name evidence="1" type="ORF">EYW49_08935</name>
</gene>
<comment type="caution">
    <text evidence="1">The sequence shown here is derived from an EMBL/GenBank/DDBJ whole genome shotgun (WGS) entry which is preliminary data.</text>
</comment>
<dbReference type="Proteomes" id="UP000292781">
    <property type="component" value="Unassembled WGS sequence"/>
</dbReference>
<dbReference type="EMBL" id="SJFN01000010">
    <property type="protein sequence ID" value="TBW38803.1"/>
    <property type="molecule type" value="Genomic_DNA"/>
</dbReference>
<protein>
    <submittedName>
        <fullName evidence="1">Uncharacterized protein</fullName>
    </submittedName>
</protein>